<feature type="coiled-coil region" evidence="1">
    <location>
        <begin position="51"/>
        <end position="78"/>
    </location>
</feature>
<feature type="region of interest" description="Disordered" evidence="2">
    <location>
        <begin position="16"/>
        <end position="37"/>
    </location>
</feature>
<accession>A0A1S0ULI9</accession>
<organism evidence="4 5">
    <name type="scientific">Loa loa</name>
    <name type="common">Eye worm</name>
    <name type="synonym">Filaria loa</name>
    <dbReference type="NCBI Taxonomy" id="7209"/>
    <lineage>
        <taxon>Eukaryota</taxon>
        <taxon>Metazoa</taxon>
        <taxon>Ecdysozoa</taxon>
        <taxon>Nematoda</taxon>
        <taxon>Chromadorea</taxon>
        <taxon>Rhabditida</taxon>
        <taxon>Spirurina</taxon>
        <taxon>Spiruromorpha</taxon>
        <taxon>Filarioidea</taxon>
        <taxon>Onchocercidae</taxon>
        <taxon>Loa</taxon>
    </lineage>
</organism>
<sequence>MAFYFALMNISNASLDNPTKRRSSSVSRNHQIQRSNQRRCTFTAYDADTLFKQEELSSQNYRNRREFYENQKDSKLRNDIQEKKVVFEKRESEKAVINTNNFLGKHAFSDKRHKTDANNKEKNIGWYVEHLVTTFHNTRYVEYKQRNFVKKSLSIWKTYSCADVIDAWLPNTKRSNSKHEAKINEGYPLGLSAYSNRDQRVNDRGIAPSIVQNAANELIEHKLVLSAPPRRRNFWKSVTLSRRRSVSNNYSKYKSSYFNPGFHFVEDELEALENDCNAVIPTDENYTLSSYIYSKGLPLTDVSHRI</sequence>
<dbReference type="GeneID" id="9948875"/>
<evidence type="ECO:0000313" key="5">
    <source>
        <dbReference type="WBParaSite" id="EN70_504"/>
    </source>
</evidence>
<evidence type="ECO:0000313" key="4">
    <source>
        <dbReference type="Proteomes" id="UP000095285"/>
    </source>
</evidence>
<dbReference type="KEGG" id="loa:LOAG_16613"/>
<dbReference type="EMBL" id="JH712075">
    <property type="protein sequence ID" value="EJD76433.1"/>
    <property type="molecule type" value="Genomic_DNA"/>
</dbReference>
<gene>
    <name evidence="3 5" type="ORF">LOAG_16613</name>
</gene>
<dbReference type="AlphaFoldDB" id="A0A1I7VQ36"/>
<dbReference type="OMA" id="CDANTLY"/>
<keyword evidence="4" id="KW-1185">Reference proteome</keyword>
<dbReference type="OrthoDB" id="10435971at2759"/>
<evidence type="ECO:0000256" key="2">
    <source>
        <dbReference type="SAM" id="MobiDB-lite"/>
    </source>
</evidence>
<accession>A0A1I7VQ36</accession>
<dbReference type="CTD" id="9948875"/>
<evidence type="ECO:0000313" key="3">
    <source>
        <dbReference type="EMBL" id="EJD76433.1"/>
    </source>
</evidence>
<name>A0A1I7VQ36_LOALO</name>
<proteinExistence type="predicted"/>
<keyword evidence="1" id="KW-0175">Coiled coil</keyword>
<reference evidence="3 4" key="1">
    <citation type="submission" date="2012-04" db="EMBL/GenBank/DDBJ databases">
        <title>The Genome Sequence of Loa loa.</title>
        <authorList>
            <consortium name="The Broad Institute Genome Sequencing Platform"/>
            <consortium name="Broad Institute Genome Sequencing Center for Infectious Disease"/>
            <person name="Nutman T.B."/>
            <person name="Fink D.L."/>
            <person name="Russ C."/>
            <person name="Young S."/>
            <person name="Zeng Q."/>
            <person name="Gargeya S."/>
            <person name="Alvarado L."/>
            <person name="Berlin A."/>
            <person name="Chapman S.B."/>
            <person name="Chen Z."/>
            <person name="Freedman E."/>
            <person name="Gellesch M."/>
            <person name="Goldberg J."/>
            <person name="Griggs A."/>
            <person name="Gujja S."/>
            <person name="Heilman E.R."/>
            <person name="Heiman D."/>
            <person name="Howarth C."/>
            <person name="Mehta T."/>
            <person name="Neiman D."/>
            <person name="Pearson M."/>
            <person name="Roberts A."/>
            <person name="Saif S."/>
            <person name="Shea T."/>
            <person name="Shenoy N."/>
            <person name="Sisk P."/>
            <person name="Stolte C."/>
            <person name="Sykes S."/>
            <person name="White J."/>
            <person name="Yandava C."/>
            <person name="Haas B."/>
            <person name="Henn M.R."/>
            <person name="Nusbaum C."/>
            <person name="Birren B."/>
        </authorList>
    </citation>
    <scope>NUCLEOTIDE SEQUENCE [LARGE SCALE GENOMIC DNA]</scope>
</reference>
<dbReference type="RefSeq" id="XP_020307231.1">
    <property type="nucleotide sequence ID" value="XM_020449265.1"/>
</dbReference>
<dbReference type="WBParaSite" id="EN70_504">
    <property type="protein sequence ID" value="EN70_504"/>
    <property type="gene ID" value="EN70_504"/>
</dbReference>
<reference evidence="5" key="2">
    <citation type="submission" date="2016-11" db="UniProtKB">
        <authorList>
            <consortium name="WormBaseParasite"/>
        </authorList>
    </citation>
    <scope>IDENTIFICATION</scope>
</reference>
<dbReference type="Proteomes" id="UP000095285">
    <property type="component" value="Unassembled WGS sequence"/>
</dbReference>
<feature type="compositionally biased region" description="Polar residues" evidence="2">
    <location>
        <begin position="24"/>
        <end position="37"/>
    </location>
</feature>
<evidence type="ECO:0000256" key="1">
    <source>
        <dbReference type="SAM" id="Coils"/>
    </source>
</evidence>
<protein>
    <submittedName>
        <fullName evidence="5">SCP domain-containing protein</fullName>
    </submittedName>
</protein>